<keyword evidence="1" id="KW-1133">Transmembrane helix</keyword>
<feature type="transmembrane region" description="Helical" evidence="1">
    <location>
        <begin position="216"/>
        <end position="235"/>
    </location>
</feature>
<comment type="caution">
    <text evidence="3">The sequence shown here is derived from an EMBL/GenBank/DDBJ whole genome shotgun (WGS) entry which is preliminary data.</text>
</comment>
<dbReference type="InterPro" id="IPR002656">
    <property type="entry name" value="Acyl_transf_3_dom"/>
</dbReference>
<organism evidence="3 4">
    <name type="scientific">Pelagihabitans pacificus</name>
    <dbReference type="NCBI Taxonomy" id="2696054"/>
    <lineage>
        <taxon>Bacteria</taxon>
        <taxon>Pseudomonadati</taxon>
        <taxon>Bacteroidota</taxon>
        <taxon>Flavobacteriia</taxon>
        <taxon>Flavobacteriales</taxon>
        <taxon>Flavobacteriaceae</taxon>
        <taxon>Pelagihabitans</taxon>
    </lineage>
</organism>
<feature type="transmembrane region" description="Helical" evidence="1">
    <location>
        <begin position="146"/>
        <end position="165"/>
    </location>
</feature>
<reference evidence="3" key="2">
    <citation type="submission" date="2020-03" db="EMBL/GenBank/DDBJ databases">
        <title>Flavobacteriaceae bacterium strain TP-CH-4, a member of the family Flavobacteriaceae isolated from a deep-sea seamount.</title>
        <authorList>
            <person name="Zhang D.-C."/>
        </authorList>
    </citation>
    <scope>NUCLEOTIDE SEQUENCE</scope>
    <source>
        <strain evidence="3">TP-CH-4</strain>
    </source>
</reference>
<feature type="transmembrane region" description="Helical" evidence="1">
    <location>
        <begin position="116"/>
        <end position="139"/>
    </location>
</feature>
<dbReference type="EMBL" id="VIKU02000003">
    <property type="protein sequence ID" value="NHF59816.1"/>
    <property type="molecule type" value="Genomic_DNA"/>
</dbReference>
<feature type="transmembrane region" description="Helical" evidence="1">
    <location>
        <begin position="295"/>
        <end position="318"/>
    </location>
</feature>
<reference evidence="3" key="1">
    <citation type="submission" date="2019-07" db="EMBL/GenBank/DDBJ databases">
        <authorList>
            <person name="De-Chao Zhang Q."/>
        </authorList>
    </citation>
    <scope>NUCLEOTIDE SEQUENCE</scope>
    <source>
        <strain evidence="3">TP-CH-4</strain>
    </source>
</reference>
<evidence type="ECO:0000256" key="1">
    <source>
        <dbReference type="SAM" id="Phobius"/>
    </source>
</evidence>
<gene>
    <name evidence="3" type="ORF">FK220_010730</name>
</gene>
<accession>A0A967B0C7</accession>
<protein>
    <submittedName>
        <fullName evidence="3">DUF1624 domain-containing protein</fullName>
    </submittedName>
</protein>
<keyword evidence="4" id="KW-1185">Reference proteome</keyword>
<evidence type="ECO:0000313" key="3">
    <source>
        <dbReference type="EMBL" id="NHF59816.1"/>
    </source>
</evidence>
<feature type="transmembrane region" description="Helical" evidence="1">
    <location>
        <begin position="48"/>
        <end position="71"/>
    </location>
</feature>
<feature type="transmembrane region" description="Helical" evidence="1">
    <location>
        <begin position="255"/>
        <end position="275"/>
    </location>
</feature>
<name>A0A967B0C7_9FLAO</name>
<evidence type="ECO:0000313" key="4">
    <source>
        <dbReference type="Proteomes" id="UP000707206"/>
    </source>
</evidence>
<feature type="transmembrane region" description="Helical" evidence="1">
    <location>
        <begin position="7"/>
        <end position="28"/>
    </location>
</feature>
<proteinExistence type="predicted"/>
<dbReference type="Proteomes" id="UP000707206">
    <property type="component" value="Unassembled WGS sequence"/>
</dbReference>
<dbReference type="AlphaFoldDB" id="A0A967B0C7"/>
<feature type="domain" description="Acyltransferase 3" evidence="2">
    <location>
        <begin position="9"/>
        <end position="342"/>
    </location>
</feature>
<evidence type="ECO:0000259" key="2">
    <source>
        <dbReference type="Pfam" id="PF01757"/>
    </source>
</evidence>
<feature type="transmembrane region" description="Helical" evidence="1">
    <location>
        <begin position="91"/>
        <end position="110"/>
    </location>
</feature>
<keyword evidence="1" id="KW-0812">Transmembrane</keyword>
<sequence>MDNKTARLYFIDAMRAWAILMMLQGHFIDGLLDPIFRDNNNIVFSIWKYFRGITAPVFFTVSGFIFTYLLVRGDKTGLENPRVRKGVRRGLQLLFIGYLLRMNLFGLLQGEVYDSFYLVDVLHCIGLSILGIIGVYLLTNQLKKNVFPSILFGITTMLFLFEPAYKGMQLEFLPQAIANYFTRVNGSVFTIFPWFGYATFGGFLSLLFTKYRSHKYLYPTAITLSIAIGSGLILYSSDLFLSISRVTDIQLFADIYFNNYLFIRLGDVFLVFATFMSIRSLLKNSTILKIGQSTLSIYVIHFIILYGSFTGLGLYAFFNHSLHPVTAISGALIFMVICTFTALRYEEQKEFIKLTMRTILRFTWIKSELAVLYVAELLKNSFYRFLRLIGLVKS</sequence>
<keyword evidence="1" id="KW-0472">Membrane</keyword>
<dbReference type="Pfam" id="PF01757">
    <property type="entry name" value="Acyl_transf_3"/>
    <property type="match status" value="1"/>
</dbReference>
<dbReference type="GO" id="GO:0016747">
    <property type="term" value="F:acyltransferase activity, transferring groups other than amino-acyl groups"/>
    <property type="evidence" value="ECO:0007669"/>
    <property type="project" value="InterPro"/>
</dbReference>
<feature type="transmembrane region" description="Helical" evidence="1">
    <location>
        <begin position="324"/>
        <end position="343"/>
    </location>
</feature>
<feature type="transmembrane region" description="Helical" evidence="1">
    <location>
        <begin position="191"/>
        <end position="209"/>
    </location>
</feature>